<dbReference type="InterPro" id="IPR051319">
    <property type="entry name" value="Oligoribo/pAp-PDE_c-di-AMP_PDE"/>
</dbReference>
<evidence type="ECO:0000313" key="2">
    <source>
        <dbReference type="Proteomes" id="UP000176786"/>
    </source>
</evidence>
<dbReference type="PANTHER" id="PTHR47618:SF1">
    <property type="entry name" value="BIFUNCTIONAL OLIGORIBONUCLEASE AND PAP PHOSPHATASE NRNA"/>
    <property type="match status" value="1"/>
</dbReference>
<dbReference type="SUPFAM" id="SSF64182">
    <property type="entry name" value="DHH phosphoesterases"/>
    <property type="match status" value="1"/>
</dbReference>
<protein>
    <recommendedName>
        <fullName evidence="3">DDH domain-containing protein</fullName>
    </recommendedName>
</protein>
<dbReference type="PANTHER" id="PTHR47618">
    <property type="entry name" value="BIFUNCTIONAL OLIGORIBONUCLEASE AND PAP PHOSPHATASE NRNA"/>
    <property type="match status" value="1"/>
</dbReference>
<reference evidence="1 2" key="1">
    <citation type="journal article" date="2016" name="Nat. Commun.">
        <title>Thousands of microbial genomes shed light on interconnected biogeochemical processes in an aquifer system.</title>
        <authorList>
            <person name="Anantharaman K."/>
            <person name="Brown C.T."/>
            <person name="Hug L.A."/>
            <person name="Sharon I."/>
            <person name="Castelle C.J."/>
            <person name="Probst A.J."/>
            <person name="Thomas B.C."/>
            <person name="Singh A."/>
            <person name="Wilkins M.J."/>
            <person name="Karaoz U."/>
            <person name="Brodie E.L."/>
            <person name="Williams K.H."/>
            <person name="Hubbard S.S."/>
            <person name="Banfield J.F."/>
        </authorList>
    </citation>
    <scope>NUCLEOTIDE SEQUENCE [LARGE SCALE GENOMIC DNA]</scope>
</reference>
<dbReference type="STRING" id="1817832.A3J48_02645"/>
<organism evidence="1 2">
    <name type="scientific">Candidatus Doudnabacteria bacterium RIFCSPHIGHO2_02_FULL_46_11</name>
    <dbReference type="NCBI Taxonomy" id="1817832"/>
    <lineage>
        <taxon>Bacteria</taxon>
        <taxon>Candidatus Doudnaibacteriota</taxon>
    </lineage>
</organism>
<gene>
    <name evidence="1" type="ORF">A3J48_02645</name>
</gene>
<evidence type="ECO:0008006" key="3">
    <source>
        <dbReference type="Google" id="ProtNLM"/>
    </source>
</evidence>
<dbReference type="InterPro" id="IPR038763">
    <property type="entry name" value="DHH_sf"/>
</dbReference>
<evidence type="ECO:0000313" key="1">
    <source>
        <dbReference type="EMBL" id="OGE86114.1"/>
    </source>
</evidence>
<name>A0A1F5P8K9_9BACT</name>
<dbReference type="AlphaFoldDB" id="A0A1F5P8K9"/>
<dbReference type="Gene3D" id="3.10.310.30">
    <property type="match status" value="1"/>
</dbReference>
<sequence>MSPDLVEQSQKLLRDAGNILVVFKNNLSGDCLSASLALSESLKKINKNVSVVSTHAPGAKFSFLSQAQHVKTNLASSEGKLAVKIVGGKDKVDEFWYEQSGDDVFVYIGPKKGAAFKHADVETFIQGTKFDLLVSVGVANLELLGELYEKNTAVFFETPKLNIDISSANAGYGNVNLIDLTAASNCEIIFEIIENLSADVPTPEIATLILTGIIAKTDSFQSIKTTPRSFFTASKLLEFGASLQQIVKHLYKTKTMGLLKLWGRALAKLDLQPELGMVSSFISFKDFADAGASENDVRQVLEELIGSLSDARIILFIAETEPLFLQGMLYIKPQLNLEGLITELRGEKLGGGFVTFSLPNIDLEKGYLQTKNLIINWLKPGQSV</sequence>
<dbReference type="Gene3D" id="3.90.1640.10">
    <property type="entry name" value="inorganic pyrophosphatase (n-terminal core)"/>
    <property type="match status" value="2"/>
</dbReference>
<accession>A0A1F5P8K9</accession>
<dbReference type="Proteomes" id="UP000176786">
    <property type="component" value="Unassembled WGS sequence"/>
</dbReference>
<dbReference type="EMBL" id="MFES01000010">
    <property type="protein sequence ID" value="OGE86114.1"/>
    <property type="molecule type" value="Genomic_DNA"/>
</dbReference>
<comment type="caution">
    <text evidence="1">The sequence shown here is derived from an EMBL/GenBank/DDBJ whole genome shotgun (WGS) entry which is preliminary data.</text>
</comment>
<proteinExistence type="predicted"/>